<evidence type="ECO:0000259" key="8">
    <source>
        <dbReference type="PROSITE" id="PS50968"/>
    </source>
</evidence>
<proteinExistence type="inferred from homology"/>
<comment type="caution">
    <text evidence="10">The sequence shown here is derived from an EMBL/GenBank/DDBJ whole genome shotgun (WGS) entry which is preliminary data.</text>
</comment>
<feature type="compositionally biased region" description="Low complexity" evidence="7">
    <location>
        <begin position="218"/>
        <end position="228"/>
    </location>
</feature>
<dbReference type="SUPFAM" id="SSF47005">
    <property type="entry name" value="Peripheral subunit-binding domain of 2-oxo acid dehydrogenase complex"/>
    <property type="match status" value="1"/>
</dbReference>
<feature type="region of interest" description="Disordered" evidence="7">
    <location>
        <begin position="71"/>
        <end position="153"/>
    </location>
</feature>
<dbReference type="Pfam" id="PF00364">
    <property type="entry name" value="Biotin_lipoyl"/>
    <property type="match status" value="2"/>
</dbReference>
<sequence length="596" mass="61114">MSVSVTLPALGESVTEGTVTRWLKAEGERVEADEPLLEVSTDKVDTEIPAPASGVLSSIKVAEDETVEVGAELAVIDDGTGGGAAEEAPQQEAPKQEAPAEQAPAQEAPQPQAAAPSTESEQPAPAPSAEAASGGGSAEGTDVVLPALGESVTEGTVTRWLKEVGEEVAEDEPLLEVSTDKVDTEIPAPAAGVLLEIVVGEDETAEVGAKLAVIGAPGAAPRQEAAPQPEAPRQEEAPKQEAPKQEAAPAPAPAQEAPKQEAPKQEAPAPAQPAPAAQAPAPAAAPQPAEDGAYVTPLVRKLAAENGVDLSSVKGSGVGGRIRKQDVVAAAEAAKAPAPAAQAAAPAAQAPKQEASPLRGQTVKMTRMRKVIGDNMMKALHSQAQLTTVVEVDITKLMKLRGRAKDAFAAREGVKLSPMPFFVKAAAQALKAHPVVNARINEDEGTITYFDSENIGIAVDSEKGLMTPVIKHAGDLNIAGISKATAELAGKVRGNKITPDELSGATFTISNTGSRGALFDTVIVPPNQVAILGIGATVKRPAVIETAEGTVIGVRDMTYLALSYDHRLVDGADAARYLTAVKAILEAGEFENDLGL</sequence>
<name>A0A2S9PUB6_9ACTN</name>
<feature type="compositionally biased region" description="Low complexity" evidence="7">
    <location>
        <begin position="85"/>
        <end position="132"/>
    </location>
</feature>
<dbReference type="RefSeq" id="WP_105869835.1">
    <property type="nucleotide sequence ID" value="NZ_PVLV01000261.1"/>
</dbReference>
<feature type="domain" description="Peripheral subunit-binding (PSBD)" evidence="9">
    <location>
        <begin position="294"/>
        <end position="331"/>
    </location>
</feature>
<evidence type="ECO:0000256" key="4">
    <source>
        <dbReference type="ARBA" id="ARBA00022823"/>
    </source>
</evidence>
<dbReference type="Proteomes" id="UP000239322">
    <property type="component" value="Unassembled WGS sequence"/>
</dbReference>
<dbReference type="InterPro" id="IPR000089">
    <property type="entry name" value="Biotin_lipoyl"/>
</dbReference>
<dbReference type="PROSITE" id="PS51826">
    <property type="entry name" value="PSBD"/>
    <property type="match status" value="1"/>
</dbReference>
<dbReference type="PANTHER" id="PTHR43178">
    <property type="entry name" value="DIHYDROLIPOAMIDE ACETYLTRANSFERASE COMPONENT OF PYRUVATE DEHYDROGENASE COMPLEX"/>
    <property type="match status" value="1"/>
</dbReference>
<feature type="compositionally biased region" description="Low complexity" evidence="7">
    <location>
        <begin position="265"/>
        <end position="289"/>
    </location>
</feature>
<comment type="similarity">
    <text evidence="2 6">Belongs to the 2-oxoacid dehydrogenase family.</text>
</comment>
<feature type="domain" description="Lipoyl-binding" evidence="8">
    <location>
        <begin position="140"/>
        <end position="215"/>
    </location>
</feature>
<dbReference type="InterPro" id="IPR011053">
    <property type="entry name" value="Single_hybrid_motif"/>
</dbReference>
<evidence type="ECO:0000259" key="9">
    <source>
        <dbReference type="PROSITE" id="PS51826"/>
    </source>
</evidence>
<organism evidence="10 11">
    <name type="scientific">Streptomyces solincola</name>
    <dbReference type="NCBI Taxonomy" id="2100817"/>
    <lineage>
        <taxon>Bacteria</taxon>
        <taxon>Bacillati</taxon>
        <taxon>Actinomycetota</taxon>
        <taxon>Actinomycetes</taxon>
        <taxon>Kitasatosporales</taxon>
        <taxon>Streptomycetaceae</taxon>
        <taxon>Streptomyces</taxon>
    </lineage>
</organism>
<dbReference type="Pfam" id="PF02817">
    <property type="entry name" value="E3_binding"/>
    <property type="match status" value="1"/>
</dbReference>
<protein>
    <recommendedName>
        <fullName evidence="6">Dihydrolipoamide acetyltransferase component of pyruvate dehydrogenase complex</fullName>
        <ecNumber evidence="6">2.3.1.-</ecNumber>
    </recommendedName>
</protein>
<dbReference type="PROSITE" id="PS00189">
    <property type="entry name" value="LIPOYL"/>
    <property type="match status" value="2"/>
</dbReference>
<keyword evidence="4 6" id="KW-0450">Lipoyl</keyword>
<dbReference type="PROSITE" id="PS50968">
    <property type="entry name" value="BIOTINYL_LIPOYL"/>
    <property type="match status" value="2"/>
</dbReference>
<feature type="region of interest" description="Disordered" evidence="7">
    <location>
        <begin position="33"/>
        <end position="52"/>
    </location>
</feature>
<keyword evidence="5 6" id="KW-0012">Acyltransferase</keyword>
<dbReference type="EMBL" id="PVLV01000261">
    <property type="protein sequence ID" value="PRH77963.1"/>
    <property type="molecule type" value="Genomic_DNA"/>
</dbReference>
<dbReference type="InterPro" id="IPR023213">
    <property type="entry name" value="CAT-like_dom_sf"/>
</dbReference>
<feature type="compositionally biased region" description="Low complexity" evidence="7">
    <location>
        <begin position="245"/>
        <end position="257"/>
    </location>
</feature>
<feature type="region of interest" description="Disordered" evidence="7">
    <location>
        <begin position="218"/>
        <end position="289"/>
    </location>
</feature>
<dbReference type="InterPro" id="IPR014276">
    <property type="entry name" value="2-oxoglutarate_DH_E2"/>
</dbReference>
<reference evidence="10 11" key="1">
    <citation type="submission" date="2018-03" db="EMBL/GenBank/DDBJ databases">
        <title>Novel Streptomyces sp. from soil.</title>
        <authorList>
            <person name="Tan G.Y.A."/>
            <person name="Lee Z.Y."/>
        </authorList>
    </citation>
    <scope>NUCLEOTIDE SEQUENCE [LARGE SCALE GENOMIC DNA]</scope>
    <source>
        <strain evidence="10 11">ST5x</strain>
    </source>
</reference>
<dbReference type="InterPro" id="IPR036625">
    <property type="entry name" value="E3-bd_dom_sf"/>
</dbReference>
<dbReference type="SUPFAM" id="SSF52777">
    <property type="entry name" value="CoA-dependent acyltransferases"/>
    <property type="match status" value="1"/>
</dbReference>
<dbReference type="NCBIfam" id="TIGR02927">
    <property type="entry name" value="SucB_Actino"/>
    <property type="match status" value="1"/>
</dbReference>
<evidence type="ECO:0000256" key="5">
    <source>
        <dbReference type="ARBA" id="ARBA00023315"/>
    </source>
</evidence>
<dbReference type="PANTHER" id="PTHR43178:SF5">
    <property type="entry name" value="LIPOAMIDE ACYLTRANSFERASE COMPONENT OF BRANCHED-CHAIN ALPHA-KETO ACID DEHYDROGENASE COMPLEX, MITOCHONDRIAL"/>
    <property type="match status" value="1"/>
</dbReference>
<dbReference type="InterPro" id="IPR003016">
    <property type="entry name" value="2-oxoA_DH_lipoyl-BS"/>
</dbReference>
<dbReference type="InterPro" id="IPR004167">
    <property type="entry name" value="PSBD"/>
</dbReference>
<dbReference type="GO" id="GO:0031405">
    <property type="term" value="F:lipoic acid binding"/>
    <property type="evidence" value="ECO:0007669"/>
    <property type="project" value="TreeGrafter"/>
</dbReference>
<evidence type="ECO:0000256" key="7">
    <source>
        <dbReference type="SAM" id="MobiDB-lite"/>
    </source>
</evidence>
<dbReference type="FunFam" id="3.30.559.10:FF:000007">
    <property type="entry name" value="Dihydrolipoamide acetyltransferase component of pyruvate dehydrogenase complex"/>
    <property type="match status" value="1"/>
</dbReference>
<comment type="cofactor">
    <cofactor evidence="1 6">
        <name>(R)-lipoate</name>
        <dbReference type="ChEBI" id="CHEBI:83088"/>
    </cofactor>
</comment>
<gene>
    <name evidence="10" type="primary">sucB</name>
    <name evidence="10" type="ORF">C6N75_17455</name>
</gene>
<dbReference type="InterPro" id="IPR050743">
    <property type="entry name" value="2-oxoacid_DH_E2_comp"/>
</dbReference>
<evidence type="ECO:0000256" key="3">
    <source>
        <dbReference type="ARBA" id="ARBA00022679"/>
    </source>
</evidence>
<evidence type="ECO:0000256" key="2">
    <source>
        <dbReference type="ARBA" id="ARBA00007317"/>
    </source>
</evidence>
<feature type="compositionally biased region" description="Basic and acidic residues" evidence="7">
    <location>
        <begin position="232"/>
        <end position="244"/>
    </location>
</feature>
<dbReference type="Gene3D" id="3.30.559.10">
    <property type="entry name" value="Chloramphenicol acetyltransferase-like domain"/>
    <property type="match status" value="1"/>
</dbReference>
<dbReference type="AlphaFoldDB" id="A0A2S9PUB6"/>
<keyword evidence="3 6" id="KW-0808">Transferase</keyword>
<dbReference type="SUPFAM" id="SSF51230">
    <property type="entry name" value="Single hybrid motif"/>
    <property type="match status" value="2"/>
</dbReference>
<dbReference type="GO" id="GO:0005737">
    <property type="term" value="C:cytoplasm"/>
    <property type="evidence" value="ECO:0007669"/>
    <property type="project" value="TreeGrafter"/>
</dbReference>
<dbReference type="OrthoDB" id="9805770at2"/>
<dbReference type="GO" id="GO:0016407">
    <property type="term" value="F:acetyltransferase activity"/>
    <property type="evidence" value="ECO:0007669"/>
    <property type="project" value="TreeGrafter"/>
</dbReference>
<evidence type="ECO:0000256" key="6">
    <source>
        <dbReference type="RuleBase" id="RU003423"/>
    </source>
</evidence>
<accession>A0A2S9PUB6</accession>
<dbReference type="Gene3D" id="2.40.50.100">
    <property type="match status" value="2"/>
</dbReference>
<evidence type="ECO:0000256" key="1">
    <source>
        <dbReference type="ARBA" id="ARBA00001938"/>
    </source>
</evidence>
<dbReference type="Pfam" id="PF00198">
    <property type="entry name" value="2-oxoacid_dh"/>
    <property type="match status" value="1"/>
</dbReference>
<dbReference type="InterPro" id="IPR001078">
    <property type="entry name" value="2-oxoacid_DH_actylTfrase"/>
</dbReference>
<evidence type="ECO:0000313" key="11">
    <source>
        <dbReference type="Proteomes" id="UP000239322"/>
    </source>
</evidence>
<dbReference type="Gene3D" id="4.10.320.10">
    <property type="entry name" value="E3-binding domain"/>
    <property type="match status" value="1"/>
</dbReference>
<dbReference type="EC" id="2.3.1.-" evidence="6"/>
<evidence type="ECO:0000313" key="10">
    <source>
        <dbReference type="EMBL" id="PRH77963.1"/>
    </source>
</evidence>
<dbReference type="CDD" id="cd06849">
    <property type="entry name" value="lipoyl_domain"/>
    <property type="match status" value="2"/>
</dbReference>
<feature type="domain" description="Lipoyl-binding" evidence="8">
    <location>
        <begin position="2"/>
        <end position="77"/>
    </location>
</feature>
<keyword evidence="11" id="KW-1185">Reference proteome</keyword>